<dbReference type="Proteomes" id="UP000246702">
    <property type="component" value="Unassembled WGS sequence"/>
</dbReference>
<dbReference type="EMBL" id="MSFK01000020">
    <property type="protein sequence ID" value="PWY81532.1"/>
    <property type="molecule type" value="Genomic_DNA"/>
</dbReference>
<keyword evidence="3" id="KW-1185">Reference proteome</keyword>
<dbReference type="GeneID" id="37117955"/>
<evidence type="ECO:0000313" key="2">
    <source>
        <dbReference type="EMBL" id="PWY81532.1"/>
    </source>
</evidence>
<sequence>MRNGFWGTQGQMLSCAKRPDLSRMDRRLLRNRRRLAGTRRAAKSRQTPQPMPSGPSNRIGHRNPHWAEQLDCQGSLDRARREAECAIAEDQSSQAPLPDCERGVIMAMSNGQWDREDRAPRTSSPVHQKHAQVFDNPSNPFLCCAFVEGNIGSNSLARVEILACHP</sequence>
<proteinExistence type="predicted"/>
<comment type="caution">
    <text evidence="2">The sequence shown here is derived from an EMBL/GenBank/DDBJ whole genome shotgun (WGS) entry which is preliminary data.</text>
</comment>
<dbReference type="RefSeq" id="XP_025465600.1">
    <property type="nucleotide sequence ID" value="XM_025615812.1"/>
</dbReference>
<organism evidence="2 3">
    <name type="scientific">Aspergillus sclerotioniger CBS 115572</name>
    <dbReference type="NCBI Taxonomy" id="1450535"/>
    <lineage>
        <taxon>Eukaryota</taxon>
        <taxon>Fungi</taxon>
        <taxon>Dikarya</taxon>
        <taxon>Ascomycota</taxon>
        <taxon>Pezizomycotina</taxon>
        <taxon>Eurotiomycetes</taxon>
        <taxon>Eurotiomycetidae</taxon>
        <taxon>Eurotiales</taxon>
        <taxon>Aspergillaceae</taxon>
        <taxon>Aspergillus</taxon>
        <taxon>Aspergillus subgen. Circumdati</taxon>
    </lineage>
</organism>
<reference evidence="2 3" key="1">
    <citation type="submission" date="2016-12" db="EMBL/GenBank/DDBJ databases">
        <title>The genomes of Aspergillus section Nigri reveals drivers in fungal speciation.</title>
        <authorList>
            <consortium name="DOE Joint Genome Institute"/>
            <person name="Vesth T.C."/>
            <person name="Nybo J."/>
            <person name="Theobald S."/>
            <person name="Brandl J."/>
            <person name="Frisvad J.C."/>
            <person name="Nielsen K.F."/>
            <person name="Lyhne E.K."/>
            <person name="Kogle M.E."/>
            <person name="Kuo A."/>
            <person name="Riley R."/>
            <person name="Clum A."/>
            <person name="Nolan M."/>
            <person name="Lipzen A."/>
            <person name="Salamov A."/>
            <person name="Henrissat B."/>
            <person name="Wiebenga A."/>
            <person name="De Vries R.P."/>
            <person name="Grigoriev I.V."/>
            <person name="Mortensen U.H."/>
            <person name="Andersen M.R."/>
            <person name="Baker S.E."/>
        </authorList>
    </citation>
    <scope>NUCLEOTIDE SEQUENCE [LARGE SCALE GENOMIC DNA]</scope>
    <source>
        <strain evidence="2 3">CBS 115572</strain>
    </source>
</reference>
<evidence type="ECO:0000313" key="3">
    <source>
        <dbReference type="Proteomes" id="UP000246702"/>
    </source>
</evidence>
<feature type="compositionally biased region" description="Basic residues" evidence="1">
    <location>
        <begin position="31"/>
        <end position="43"/>
    </location>
</feature>
<name>A0A317W8G7_9EURO</name>
<protein>
    <submittedName>
        <fullName evidence="2">Uncharacterized protein</fullName>
    </submittedName>
</protein>
<feature type="region of interest" description="Disordered" evidence="1">
    <location>
        <begin position="31"/>
        <end position="67"/>
    </location>
</feature>
<evidence type="ECO:0000256" key="1">
    <source>
        <dbReference type="SAM" id="MobiDB-lite"/>
    </source>
</evidence>
<gene>
    <name evidence="2" type="ORF">BO94DRAFT_587243</name>
</gene>
<accession>A0A317W8G7</accession>
<dbReference type="AlphaFoldDB" id="A0A317W8G7"/>